<dbReference type="EMBL" id="PPTT01000005">
    <property type="protein sequence ID" value="RDB70502.1"/>
    <property type="molecule type" value="Genomic_DNA"/>
</dbReference>
<dbReference type="EMBL" id="QICC01000012">
    <property type="protein sequence ID" value="RNM42433.1"/>
    <property type="molecule type" value="Genomic_DNA"/>
</dbReference>
<evidence type="ECO:0000313" key="4">
    <source>
        <dbReference type="Proteomes" id="UP000253817"/>
    </source>
</evidence>
<evidence type="ECO:0000313" key="3">
    <source>
        <dbReference type="EMBL" id="RNM42433.1"/>
    </source>
</evidence>
<feature type="transmembrane region" description="Helical" evidence="1">
    <location>
        <begin position="189"/>
        <end position="209"/>
    </location>
</feature>
<proteinExistence type="predicted"/>
<reference evidence="5" key="2">
    <citation type="submission" date="2018-05" db="EMBL/GenBank/DDBJ databases">
        <title>Genome Sequencing of selected type strains of the family Eggerthellaceae.</title>
        <authorList>
            <person name="Danylec N."/>
            <person name="Stoll D.A."/>
            <person name="Doetsch A."/>
            <person name="Huch M."/>
        </authorList>
    </citation>
    <scope>NUCLEOTIDE SEQUENCE [LARGE SCALE GENOMIC DNA]</scope>
    <source>
        <strain evidence="5">DSM 16107</strain>
    </source>
</reference>
<evidence type="ECO:0000313" key="2">
    <source>
        <dbReference type="EMBL" id="RDB70502.1"/>
    </source>
</evidence>
<feature type="transmembrane region" description="Helical" evidence="1">
    <location>
        <begin position="639"/>
        <end position="656"/>
    </location>
</feature>
<feature type="transmembrane region" description="Helical" evidence="1">
    <location>
        <begin position="665"/>
        <end position="685"/>
    </location>
</feature>
<feature type="transmembrane region" description="Helical" evidence="1">
    <location>
        <begin position="48"/>
        <end position="71"/>
    </location>
</feature>
<keyword evidence="1" id="KW-1133">Transmembrane helix</keyword>
<reference evidence="3" key="3">
    <citation type="journal article" date="2019" name="Microbiol. Resour. Announc.">
        <title>Draft Genome Sequences of Type Strains of Gordonibacter faecihominis, Paraeggerthella hongkongensis, Parvibacter caecicola,Slackia equolifaciens, Slackia faecicanis, and Slackia isoflavoniconvertens.</title>
        <authorList>
            <person name="Danylec N."/>
            <person name="Stoll D.A."/>
            <person name="Dotsch A."/>
            <person name="Huch M."/>
        </authorList>
    </citation>
    <scope>NUCLEOTIDE SEQUENCE</scope>
    <source>
        <strain evidence="3">DSM 16107</strain>
    </source>
</reference>
<evidence type="ECO:0000313" key="5">
    <source>
        <dbReference type="Proteomes" id="UP000270112"/>
    </source>
</evidence>
<keyword evidence="1" id="KW-0812">Transmembrane</keyword>
<dbReference type="InterPro" id="IPR018674">
    <property type="entry name" value="DUF2142_membrane"/>
</dbReference>
<feature type="transmembrane region" description="Helical" evidence="1">
    <location>
        <begin position="20"/>
        <end position="42"/>
    </location>
</feature>
<feature type="transmembrane region" description="Helical" evidence="1">
    <location>
        <begin position="414"/>
        <end position="431"/>
    </location>
</feature>
<dbReference type="AlphaFoldDB" id="A0A3N0IZK4"/>
<dbReference type="Proteomes" id="UP000270112">
    <property type="component" value="Unassembled WGS sequence"/>
</dbReference>
<keyword evidence="4" id="KW-1185">Reference proteome</keyword>
<feature type="transmembrane region" description="Helical" evidence="1">
    <location>
        <begin position="601"/>
        <end position="624"/>
    </location>
</feature>
<evidence type="ECO:0008006" key="6">
    <source>
        <dbReference type="Google" id="ProtNLM"/>
    </source>
</evidence>
<dbReference type="OrthoDB" id="3175450at2"/>
<feature type="transmembrane region" description="Helical" evidence="1">
    <location>
        <begin position="443"/>
        <end position="470"/>
    </location>
</feature>
<comment type="caution">
    <text evidence="3">The sequence shown here is derived from an EMBL/GenBank/DDBJ whole genome shotgun (WGS) entry which is preliminary data.</text>
</comment>
<dbReference type="Pfam" id="PF09913">
    <property type="entry name" value="DUF2142"/>
    <property type="match status" value="1"/>
</dbReference>
<feature type="transmembrane region" description="Helical" evidence="1">
    <location>
        <begin position="482"/>
        <end position="504"/>
    </location>
</feature>
<sequence>MKCFAEDAAFPFRNRRADFVFAGVLLASALALILGCVLFSRSHSLEALFVYLLCGAFVLVLECLTWCTFIATPRETPFGMTGVLLLSKLLGVSLMCSIVLEGITLFGAVTMTPLSIADWNVLRIGFFFVLSYASLLFVTVCSRQKPFEALRSLWNRLDHRFLVRAGIALVISAVLSGALALALEQFKSLSFASTFMLSFSVIACIALFVCLRQRAGARPEWLFLVAALLLGSYLALFPPAVTNVSWDDQIHFKRSLALSYIVNSEYSDADATLLNPLIADEDFPRPTVGDDWMPDGDTWSQSNIDAYRSLINRAHETAPYHITDGFNTAPSETSMATYTSVGYVPSAVGLWLGRALHLPFDVTFTLGRWMNLLAYCIVSFVAIRIIPVKKILLCAVALLPTNLFMASYYSYDPWLISFLFVAIALVVREICTPDKKLSTKTWLTVFLVFFVALGPKAIYFPLIGLLFLLPKSKFESAKQRRLFIGSVVLLGCIVVATFLLPFVASGAGDSSDMRGGSDVSAPGQVAFILADPLRYVGILINFFVNQYLAIGMSCEYTLSFAYFGNLGMVYPWLCTFPVIFLLFVAVSDAGEHSWLLCKAPIIAWMALLFILTVGLVASSLYVSFTPVGLDTVKGCQPRYLLPLIFPLLALCFNFRLQNRIRSDRYNLACISLSCVPMVLCCWFLVASKVFV</sequence>
<name>A0A3N0IZK4_9ACTN</name>
<dbReference type="Proteomes" id="UP000253817">
    <property type="component" value="Unassembled WGS sequence"/>
</dbReference>
<evidence type="ECO:0000256" key="1">
    <source>
        <dbReference type="SAM" id="Phobius"/>
    </source>
</evidence>
<protein>
    <recommendedName>
        <fullName evidence="6">DUF2142 domain-containing protein</fullName>
    </recommendedName>
</protein>
<feature type="transmembrane region" description="Helical" evidence="1">
    <location>
        <begin position="121"/>
        <end position="140"/>
    </location>
</feature>
<feature type="transmembrane region" description="Helical" evidence="1">
    <location>
        <begin position="161"/>
        <end position="183"/>
    </location>
</feature>
<gene>
    <name evidence="2" type="ORF">C1876_04560</name>
    <name evidence="3" type="ORF">DMP09_04675</name>
</gene>
<reference evidence="2 4" key="1">
    <citation type="journal article" date="2018" name="Elife">
        <title>Discovery and characterization of a prevalent human gut bacterial enzyme sufficient for the inactivation of a family of plant toxins.</title>
        <authorList>
            <person name="Koppel N."/>
            <person name="Bisanz J.E."/>
            <person name="Pandelia M.E."/>
            <person name="Turnbaugh P.J."/>
            <person name="Balskus E.P."/>
        </authorList>
    </citation>
    <scope>NUCLEOTIDE SEQUENCE [LARGE SCALE GENOMIC DNA]</scope>
    <source>
        <strain evidence="2 4">DSM 16107</strain>
    </source>
</reference>
<feature type="transmembrane region" description="Helical" evidence="1">
    <location>
        <begin position="569"/>
        <end position="589"/>
    </location>
</feature>
<dbReference type="RefSeq" id="WP_114545530.1">
    <property type="nucleotide sequence ID" value="NZ_CATYLB010000011.1"/>
</dbReference>
<feature type="transmembrane region" description="Helical" evidence="1">
    <location>
        <begin position="221"/>
        <end position="241"/>
    </location>
</feature>
<accession>A0A3N0IZK4</accession>
<organism evidence="3 5">
    <name type="scientific">Eggerthella sinensis</name>
    <dbReference type="NCBI Taxonomy" id="242230"/>
    <lineage>
        <taxon>Bacteria</taxon>
        <taxon>Bacillati</taxon>
        <taxon>Actinomycetota</taxon>
        <taxon>Coriobacteriia</taxon>
        <taxon>Eggerthellales</taxon>
        <taxon>Eggerthellaceae</taxon>
        <taxon>Eggerthella</taxon>
    </lineage>
</organism>
<feature type="transmembrane region" description="Helical" evidence="1">
    <location>
        <begin position="83"/>
        <end position="109"/>
    </location>
</feature>
<keyword evidence="1" id="KW-0472">Membrane</keyword>
<feature type="transmembrane region" description="Helical" evidence="1">
    <location>
        <begin position="366"/>
        <end position="386"/>
    </location>
</feature>